<feature type="transmembrane region" description="Helical" evidence="15">
    <location>
        <begin position="103"/>
        <end position="123"/>
    </location>
</feature>
<feature type="domain" description="Rhodopsin" evidence="18">
    <location>
        <begin position="119"/>
        <end position="359"/>
    </location>
</feature>
<evidence type="ECO:0000256" key="16">
    <source>
        <dbReference type="SAM" id="SignalP"/>
    </source>
</evidence>
<evidence type="ECO:0000256" key="4">
    <source>
        <dbReference type="ARBA" id="ARBA00010031"/>
    </source>
</evidence>
<comment type="caution">
    <text evidence="19">The sequence shown here is derived from an EMBL/GenBank/DDBJ whole genome shotgun (WGS) entry which is preliminary data.</text>
</comment>
<dbReference type="GO" id="GO:0005576">
    <property type="term" value="C:extracellular region"/>
    <property type="evidence" value="ECO:0007669"/>
    <property type="project" value="UniProtKB-SubCell"/>
</dbReference>
<evidence type="ECO:0000256" key="5">
    <source>
        <dbReference type="ARBA" id="ARBA00022525"/>
    </source>
</evidence>
<keyword evidence="6" id="KW-0325">Glycoprotein</keyword>
<protein>
    <submittedName>
        <fullName evidence="19">Cfem domain-containing protein</fullName>
    </submittedName>
</protein>
<dbReference type="InterPro" id="IPR052337">
    <property type="entry name" value="SAT4-like"/>
</dbReference>
<sequence length="493" mass="55615">MGSASFLLTLVAFATLLVVSHAEIDLSARDSRLPECAIACWQSAIPSVCGSWENAQCVCRDAGFDLEVTQCMSKSCPRLSTFASLREWDTMCDKPRRNRKDDVWPFLPIHIFAMCCVAARVYSKSWIIRRFSLDDWVITVTYILYIGWFLAGHVLYQKAFGVDIWWTDPDTLTWALKVFYVDSCLYLLLLGLTRISILCFYLRLFPYQRFCRLCYVLLAIVSLSTTLFVAMAIVQCVPIAYNWEGWKGDFGSVKCFDLNVLSWATSAIGIALDTIILILPMPLVVKVKSTPRRKFMIISMFSLGIIIVIASSVRLRFNILYGDSVNITWDYVDLMIWTGVEVATSITVTSLPSIRLMLHRLFPGLFGRIFAFGGHVEQDREQYLEIREAHEVNVEETTAKGITRRERTPRLEHIPPPTIGGGAPRGWNQRRRNSSALNNMRSSKKPAQTEASRVLASIMGTLPGSRSFTSQSTNDPITITTETTIASENNRGS</sequence>
<evidence type="ECO:0000259" key="17">
    <source>
        <dbReference type="Pfam" id="PF05730"/>
    </source>
</evidence>
<dbReference type="Pfam" id="PF20684">
    <property type="entry name" value="Fung_rhodopsin"/>
    <property type="match status" value="1"/>
</dbReference>
<evidence type="ECO:0000256" key="8">
    <source>
        <dbReference type="ARBA" id="ARBA00022729"/>
    </source>
</evidence>
<evidence type="ECO:0000256" key="2">
    <source>
        <dbReference type="ARBA" id="ARBA00004589"/>
    </source>
</evidence>
<keyword evidence="11" id="KW-1015">Disulfide bond</keyword>
<feature type="transmembrane region" description="Helical" evidence="15">
    <location>
        <begin position="335"/>
        <end position="358"/>
    </location>
</feature>
<accession>A0A161W1D0</accession>
<dbReference type="PANTHER" id="PTHR33048:SF160">
    <property type="entry name" value="SAT4 FAMILY MEMBRANE PROTEIN"/>
    <property type="match status" value="1"/>
</dbReference>
<feature type="transmembrane region" description="Helical" evidence="15">
    <location>
        <begin position="295"/>
        <end position="315"/>
    </location>
</feature>
<evidence type="ECO:0000256" key="10">
    <source>
        <dbReference type="ARBA" id="ARBA00023136"/>
    </source>
</evidence>
<evidence type="ECO:0000256" key="12">
    <source>
        <dbReference type="ARBA" id="ARBA00023288"/>
    </source>
</evidence>
<evidence type="ECO:0000256" key="7">
    <source>
        <dbReference type="ARBA" id="ARBA00022692"/>
    </source>
</evidence>
<evidence type="ECO:0000256" key="1">
    <source>
        <dbReference type="ARBA" id="ARBA00004141"/>
    </source>
</evidence>
<evidence type="ECO:0000256" key="6">
    <source>
        <dbReference type="ARBA" id="ARBA00022622"/>
    </source>
</evidence>
<comment type="similarity">
    <text evidence="13">Belongs to the SAT4 family.</text>
</comment>
<evidence type="ECO:0000256" key="14">
    <source>
        <dbReference type="SAM" id="MobiDB-lite"/>
    </source>
</evidence>
<dbReference type="Pfam" id="PF05730">
    <property type="entry name" value="CFEM"/>
    <property type="match status" value="1"/>
</dbReference>
<evidence type="ECO:0000313" key="20">
    <source>
        <dbReference type="Proteomes" id="UP000076584"/>
    </source>
</evidence>
<evidence type="ECO:0000256" key="9">
    <source>
        <dbReference type="ARBA" id="ARBA00022989"/>
    </source>
</evidence>
<evidence type="ECO:0000256" key="11">
    <source>
        <dbReference type="ARBA" id="ARBA00023157"/>
    </source>
</evidence>
<feature type="domain" description="CFEM" evidence="17">
    <location>
        <begin position="32"/>
        <end position="80"/>
    </location>
</feature>
<dbReference type="EMBL" id="LFIW01002328">
    <property type="protein sequence ID" value="KZL74438.1"/>
    <property type="molecule type" value="Genomic_DNA"/>
</dbReference>
<proteinExistence type="inferred from homology"/>
<feature type="transmembrane region" description="Helical" evidence="15">
    <location>
        <begin position="135"/>
        <end position="156"/>
    </location>
</feature>
<evidence type="ECO:0000313" key="19">
    <source>
        <dbReference type="EMBL" id="KZL74438.1"/>
    </source>
</evidence>
<gene>
    <name evidence="19" type="ORF">CI238_04350</name>
</gene>
<evidence type="ECO:0000259" key="18">
    <source>
        <dbReference type="Pfam" id="PF20684"/>
    </source>
</evidence>
<feature type="signal peptide" evidence="16">
    <location>
        <begin position="1"/>
        <end position="22"/>
    </location>
</feature>
<keyword evidence="6" id="KW-0336">GPI-anchor</keyword>
<dbReference type="InterPro" id="IPR049326">
    <property type="entry name" value="Rhodopsin_dom_fungi"/>
</dbReference>
<keyword evidence="10 15" id="KW-0472">Membrane</keyword>
<dbReference type="GO" id="GO:0098552">
    <property type="term" value="C:side of membrane"/>
    <property type="evidence" value="ECO:0007669"/>
    <property type="project" value="UniProtKB-KW"/>
</dbReference>
<feature type="transmembrane region" description="Helical" evidence="15">
    <location>
        <begin position="214"/>
        <end position="241"/>
    </location>
</feature>
<keyword evidence="5" id="KW-0964">Secreted</keyword>
<keyword evidence="7 15" id="KW-0812">Transmembrane</keyword>
<comment type="similarity">
    <text evidence="4">Belongs to the RBT5 family.</text>
</comment>
<keyword evidence="9 15" id="KW-1133">Transmembrane helix</keyword>
<evidence type="ECO:0000256" key="13">
    <source>
        <dbReference type="ARBA" id="ARBA00038359"/>
    </source>
</evidence>
<comment type="subcellular location">
    <subcellularLocation>
        <location evidence="2">Membrane</location>
        <topology evidence="2">Lipid-anchor</topology>
        <topology evidence="2">GPI-anchor</topology>
    </subcellularLocation>
    <subcellularLocation>
        <location evidence="1">Membrane</location>
        <topology evidence="1">Multi-pass membrane protein</topology>
    </subcellularLocation>
    <subcellularLocation>
        <location evidence="3">Secreted</location>
    </subcellularLocation>
</comment>
<keyword evidence="8 16" id="KW-0732">Signal</keyword>
<reference evidence="19 20" key="1">
    <citation type="submission" date="2015-06" db="EMBL/GenBank/DDBJ databases">
        <title>Survival trade-offs in plant roots during colonization by closely related pathogenic and mutualistic fungi.</title>
        <authorList>
            <person name="Hacquard S."/>
            <person name="Kracher B."/>
            <person name="Hiruma K."/>
            <person name="Weinman A."/>
            <person name="Muench P."/>
            <person name="Garrido Oter R."/>
            <person name="Ver Loren van Themaat E."/>
            <person name="Dallerey J.-F."/>
            <person name="Damm U."/>
            <person name="Henrissat B."/>
            <person name="Lespinet O."/>
            <person name="Thon M."/>
            <person name="Kemen E."/>
            <person name="McHardy A.C."/>
            <person name="Schulze-Lefert P."/>
            <person name="O'Connell R.J."/>
        </authorList>
    </citation>
    <scope>NUCLEOTIDE SEQUENCE [LARGE SCALE GENOMIC DNA]</scope>
    <source>
        <strain evidence="19 20">MAFF 238704</strain>
    </source>
</reference>
<dbReference type="PANTHER" id="PTHR33048">
    <property type="entry name" value="PTH11-LIKE INTEGRAL MEMBRANE PROTEIN (AFU_ORTHOLOGUE AFUA_5G11245)"/>
    <property type="match status" value="1"/>
</dbReference>
<dbReference type="AlphaFoldDB" id="A0A161W1D0"/>
<evidence type="ECO:0000256" key="15">
    <source>
        <dbReference type="SAM" id="Phobius"/>
    </source>
</evidence>
<keyword evidence="20" id="KW-1185">Reference proteome</keyword>
<organism evidence="19 20">
    <name type="scientific">Colletotrichum incanum</name>
    <name type="common">Soybean anthracnose fungus</name>
    <dbReference type="NCBI Taxonomy" id="1573173"/>
    <lineage>
        <taxon>Eukaryota</taxon>
        <taxon>Fungi</taxon>
        <taxon>Dikarya</taxon>
        <taxon>Ascomycota</taxon>
        <taxon>Pezizomycotina</taxon>
        <taxon>Sordariomycetes</taxon>
        <taxon>Hypocreomycetidae</taxon>
        <taxon>Glomerellales</taxon>
        <taxon>Glomerellaceae</taxon>
        <taxon>Colletotrichum</taxon>
        <taxon>Colletotrichum spaethianum species complex</taxon>
    </lineage>
</organism>
<feature type="chain" id="PRO_5007828258" evidence="16">
    <location>
        <begin position="23"/>
        <end position="493"/>
    </location>
</feature>
<feature type="transmembrane region" description="Helical" evidence="15">
    <location>
        <begin position="261"/>
        <end position="283"/>
    </location>
</feature>
<dbReference type="InterPro" id="IPR008427">
    <property type="entry name" value="Extracellular_membr_CFEM_dom"/>
</dbReference>
<dbReference type="Proteomes" id="UP000076584">
    <property type="component" value="Unassembled WGS sequence"/>
</dbReference>
<evidence type="ECO:0000256" key="3">
    <source>
        <dbReference type="ARBA" id="ARBA00004613"/>
    </source>
</evidence>
<feature type="region of interest" description="Disordered" evidence="14">
    <location>
        <begin position="411"/>
        <end position="430"/>
    </location>
</feature>
<keyword evidence="12" id="KW-0449">Lipoprotein</keyword>
<feature type="transmembrane region" description="Helical" evidence="15">
    <location>
        <begin position="178"/>
        <end position="202"/>
    </location>
</feature>
<name>A0A161W1D0_COLIC</name>